<evidence type="ECO:0000259" key="2">
    <source>
        <dbReference type="Pfam" id="PF01734"/>
    </source>
</evidence>
<dbReference type="InterPro" id="IPR002641">
    <property type="entry name" value="PNPLA_dom"/>
</dbReference>
<dbReference type="GO" id="GO:0006629">
    <property type="term" value="P:lipid metabolic process"/>
    <property type="evidence" value="ECO:0007669"/>
    <property type="project" value="UniProtKB-KW"/>
</dbReference>
<dbReference type="Pfam" id="PF01734">
    <property type="entry name" value="Patatin"/>
    <property type="match status" value="1"/>
</dbReference>
<dbReference type="RefSeq" id="WP_059743528.1">
    <property type="nucleotide sequence ID" value="NZ_JBOZQA010000019.1"/>
</dbReference>
<protein>
    <recommendedName>
        <fullName evidence="2">PNPLA domain-containing protein</fullName>
    </recommendedName>
</protein>
<comment type="caution">
    <text evidence="3">The sequence shown here is derived from an EMBL/GenBank/DDBJ whole genome shotgun (WGS) entry which is preliminary data.</text>
</comment>
<organism evidence="3">
    <name type="scientific">Shewanella frigidimarina</name>
    <dbReference type="NCBI Taxonomy" id="56812"/>
    <lineage>
        <taxon>Bacteria</taxon>
        <taxon>Pseudomonadati</taxon>
        <taxon>Pseudomonadota</taxon>
        <taxon>Gammaproteobacteria</taxon>
        <taxon>Alteromonadales</taxon>
        <taxon>Shewanellaceae</taxon>
        <taxon>Shewanella</taxon>
    </lineage>
</organism>
<evidence type="ECO:0000313" key="3">
    <source>
        <dbReference type="EMBL" id="KVX03086.1"/>
    </source>
</evidence>
<keyword evidence="1" id="KW-0443">Lipid metabolism</keyword>
<name>A0A106C2J6_SHEFR</name>
<accession>A0A106C2J6</accession>
<dbReference type="AlphaFoldDB" id="A0A106C2J6"/>
<dbReference type="EMBL" id="LRDC01000001">
    <property type="protein sequence ID" value="KVX03086.1"/>
    <property type="molecule type" value="Genomic_DNA"/>
</dbReference>
<gene>
    <name evidence="3" type="ORF">AWJ07_00450</name>
</gene>
<reference evidence="3 4" key="1">
    <citation type="submission" date="2016-01" db="EMBL/GenBank/DDBJ databases">
        <title>Draft genome of the antarctic isolate Shewanella frigidimarina Ag06-30.</title>
        <authorList>
            <person name="Parmeciano Di Noto G."/>
            <person name="Vazquez S."/>
            <person name="Mac Cormack W."/>
            <person name="Iriarte A."/>
            <person name="Quiroga C."/>
        </authorList>
    </citation>
    <scope>NUCLEOTIDE SEQUENCE [LARGE SCALE GENOMIC DNA]</scope>
    <source>
        <strain evidence="3 4">Ag06-30</strain>
    </source>
</reference>
<proteinExistence type="predicted"/>
<evidence type="ECO:0000256" key="1">
    <source>
        <dbReference type="ARBA" id="ARBA00023098"/>
    </source>
</evidence>
<dbReference type="Proteomes" id="UP000055702">
    <property type="component" value="Unassembled WGS sequence"/>
</dbReference>
<dbReference type="SUPFAM" id="SSF52151">
    <property type="entry name" value="FabD/lysophospholipase-like"/>
    <property type="match status" value="1"/>
</dbReference>
<feature type="domain" description="PNPLA" evidence="2">
    <location>
        <begin position="52"/>
        <end position="241"/>
    </location>
</feature>
<sequence length="354" mass="39692">MLEIYAGKTALKTIQQQGFTPELFSSFLGASGGPKWFTLLGLDKYLFGEFFKGRQQPLNLIGSSAGAFRAACFAQNDPVAAIERLAKNYSETVYSNDTKPQPDEITAKAVELLDELFGDTGADEIINNPVFKAHFIVAKCNGLVASENKIKQGAGLFNSFIRNTISRPLLNSQYERYIFQHGQSNLSIYDPDNIATTSMALSQRNIKAALLASGSIPIVMQGIKDIADCPQGMYRDGGIIDYHFDFNIQNEGLTLYPHFSSTLKPGWFDKNLSRKARLQHYDKTVLLCPSAEFIASLPFSKIPDRSDFVEMKPAQRLQYWQQVFVESEKLAEHFKDFYQQQNIHSIKSIEPLLA</sequence>
<dbReference type="InterPro" id="IPR016035">
    <property type="entry name" value="Acyl_Trfase/lysoPLipase"/>
</dbReference>
<evidence type="ECO:0000313" key="4">
    <source>
        <dbReference type="Proteomes" id="UP000055702"/>
    </source>
</evidence>